<feature type="transmembrane region" description="Helical" evidence="1">
    <location>
        <begin position="384"/>
        <end position="407"/>
    </location>
</feature>
<name>A0A3D8PRL7_9BACI</name>
<keyword evidence="1" id="KW-0472">Membrane</keyword>
<dbReference type="Pfam" id="PF26308">
    <property type="entry name" value="YopA_M"/>
    <property type="match status" value="1"/>
</dbReference>
<dbReference type="EMBL" id="PIOD01000009">
    <property type="protein sequence ID" value="RDW18770.1"/>
    <property type="molecule type" value="Genomic_DNA"/>
</dbReference>
<dbReference type="RefSeq" id="WP_115749597.1">
    <property type="nucleotide sequence ID" value="NZ_PIOD01000009.1"/>
</dbReference>
<feature type="domain" description="YopA central" evidence="2">
    <location>
        <begin position="107"/>
        <end position="238"/>
    </location>
</feature>
<evidence type="ECO:0000313" key="3">
    <source>
        <dbReference type="EMBL" id="RDW18770.1"/>
    </source>
</evidence>
<comment type="caution">
    <text evidence="3">The sequence shown here is derived from an EMBL/GenBank/DDBJ whole genome shotgun (WGS) entry which is preliminary data.</text>
</comment>
<keyword evidence="1" id="KW-1133">Transmembrane helix</keyword>
<dbReference type="OrthoDB" id="2443673at2"/>
<evidence type="ECO:0000256" key="1">
    <source>
        <dbReference type="SAM" id="Phobius"/>
    </source>
</evidence>
<sequence length="428" mass="50474">MKSIRAIDSPYFLNRGTISIYKGNFKLKVDKNEYELNGVIELNFFPKPCIRFEGTCEGFNLSLLDSNDMLLSIDGMYSTRVSLDLVQNDYYIKGQVLYELKDIDNHQLVDTYYLHIVNYLKYLGDSIFNGKFHFTGGVGINFGDWKIKLHMRHDYKDKRIFQMLEDTNGFDITHIIEIKKEDGSLFNKDEIAKIEEIIVWVLSLSSGRHIGIPIKIGKRKNEIIHRNFSTPLISPYKKIPNWFPKQRGSTINELFLLLEKKFEDEFLKQSIKEIIHWYVEALNSTFIENKTINSQIALEKLSYILLTQQTPKIISARQYKINSFQINLQKTLELLNIETRFTGDYTIFRNNYENGPNLLIKYRNHIAHPKRNQKIEQFSSKYKYLIMNLGVYYTEMLLLYLIGYTGLHVNRLKFPNWEGNYDVLPWTK</sequence>
<reference evidence="4" key="1">
    <citation type="submission" date="2017-11" db="EMBL/GenBank/DDBJ databases">
        <authorList>
            <person name="Zhu W."/>
        </authorList>
    </citation>
    <scope>NUCLEOTIDE SEQUENCE [LARGE SCALE GENOMIC DNA]</scope>
    <source>
        <strain evidence="4">CAU 1051</strain>
    </source>
</reference>
<evidence type="ECO:0000259" key="2">
    <source>
        <dbReference type="Pfam" id="PF26308"/>
    </source>
</evidence>
<dbReference type="InterPro" id="IPR058684">
    <property type="entry name" value="YopA_M"/>
</dbReference>
<dbReference type="AlphaFoldDB" id="A0A3D8PRL7"/>
<dbReference type="Proteomes" id="UP000256520">
    <property type="component" value="Unassembled WGS sequence"/>
</dbReference>
<evidence type="ECO:0000313" key="4">
    <source>
        <dbReference type="Proteomes" id="UP000256520"/>
    </source>
</evidence>
<keyword evidence="4" id="KW-1185">Reference proteome</keyword>
<protein>
    <recommendedName>
        <fullName evidence="2">YopA central domain-containing protein</fullName>
    </recommendedName>
</protein>
<proteinExistence type="predicted"/>
<organism evidence="3 4">
    <name type="scientific">Oceanobacillus chungangensis</name>
    <dbReference type="NCBI Taxonomy" id="1229152"/>
    <lineage>
        <taxon>Bacteria</taxon>
        <taxon>Bacillati</taxon>
        <taxon>Bacillota</taxon>
        <taxon>Bacilli</taxon>
        <taxon>Bacillales</taxon>
        <taxon>Bacillaceae</taxon>
        <taxon>Oceanobacillus</taxon>
    </lineage>
</organism>
<accession>A0A3D8PRL7</accession>
<keyword evidence="1" id="KW-0812">Transmembrane</keyword>
<gene>
    <name evidence="3" type="ORF">CWR45_09250</name>
</gene>